<protein>
    <recommendedName>
        <fullName evidence="3">PASTA domain-containing protein</fullName>
    </recommendedName>
</protein>
<keyword evidence="1" id="KW-0732">Signal</keyword>
<feature type="chain" id="PRO_5024460079" description="PASTA domain-containing protein" evidence="1">
    <location>
        <begin position="26"/>
        <end position="104"/>
    </location>
</feature>
<dbReference type="EMBL" id="CP000384">
    <property type="protein sequence ID" value="ABG07065.1"/>
    <property type="molecule type" value="Genomic_DNA"/>
</dbReference>
<evidence type="ECO:0000256" key="1">
    <source>
        <dbReference type="SAM" id="SignalP"/>
    </source>
</evidence>
<feature type="signal peptide" evidence="1">
    <location>
        <begin position="1"/>
        <end position="25"/>
    </location>
</feature>
<name>A0A5Q5BG07_MYCSS</name>
<reference evidence="2" key="1">
    <citation type="submission" date="2006-06" db="EMBL/GenBank/DDBJ databases">
        <title>Complete sequence of chromosome of Mycobacterium sp. MCS.</title>
        <authorList>
            <consortium name="US DOE Joint Genome Institute"/>
            <person name="Copeland A."/>
            <person name="Lucas S."/>
            <person name="Lapidus A."/>
            <person name="Barry K."/>
            <person name="Detter J.C."/>
            <person name="Glavina del Rio T."/>
            <person name="Hammon N."/>
            <person name="Israni S."/>
            <person name="Dalin E."/>
            <person name="Tice H."/>
            <person name="Pitluck S."/>
            <person name="Martinez M."/>
            <person name="Schmutz J."/>
            <person name="Larimer F."/>
            <person name="Land M."/>
            <person name="Hauser L."/>
            <person name="Kyrpides N."/>
            <person name="Kim E."/>
            <person name="Miller C.D."/>
            <person name="Hughes J.E."/>
            <person name="Anderson A.J."/>
            <person name="Sims R.C."/>
            <person name="Richardson P."/>
        </authorList>
    </citation>
    <scope>NUCLEOTIDE SEQUENCE [LARGE SCALE GENOMIC DNA]</scope>
    <source>
        <strain evidence="2">MCS</strain>
    </source>
</reference>
<gene>
    <name evidence="2" type="ordered locus">Mmcs_0950</name>
</gene>
<dbReference type="KEGG" id="mmc:Mmcs_0950"/>
<evidence type="ECO:0008006" key="3">
    <source>
        <dbReference type="Google" id="ProtNLM"/>
    </source>
</evidence>
<sequence precursor="true">MKYRIAVGTVAFAASLALTAPPAMAQPTRWTMPDLRGMNLAAAQEAYTAATDGEGPELEYSNESGPTEVLNLTNWTVCWQSPKAGSTFTAKSWTGVGVNRPNKC</sequence>
<proteinExistence type="predicted"/>
<evidence type="ECO:0000313" key="2">
    <source>
        <dbReference type="EMBL" id="ABG07065.1"/>
    </source>
</evidence>
<dbReference type="AlphaFoldDB" id="A0A5Q5BG07"/>
<accession>A0A5Q5BG07</accession>
<organism evidence="2">
    <name type="scientific">Mycobacterium sp. (strain MCS)</name>
    <dbReference type="NCBI Taxonomy" id="164756"/>
    <lineage>
        <taxon>Bacteria</taxon>
        <taxon>Bacillati</taxon>
        <taxon>Actinomycetota</taxon>
        <taxon>Actinomycetes</taxon>
        <taxon>Mycobacteriales</taxon>
        <taxon>Mycobacteriaceae</taxon>
        <taxon>Mycobacterium</taxon>
    </lineage>
</organism>
<dbReference type="Gene3D" id="3.30.10.20">
    <property type="match status" value="1"/>
</dbReference>